<proteinExistence type="predicted"/>
<dbReference type="RefSeq" id="XP_040785776.1">
    <property type="nucleotide sequence ID" value="XM_040933715.1"/>
</dbReference>
<evidence type="ECO:0000256" key="1">
    <source>
        <dbReference type="SAM" id="MobiDB-lite"/>
    </source>
</evidence>
<feature type="region of interest" description="Disordered" evidence="1">
    <location>
        <begin position="14"/>
        <end position="61"/>
    </location>
</feature>
<evidence type="ECO:0000313" key="3">
    <source>
        <dbReference type="Proteomes" id="UP000800039"/>
    </source>
</evidence>
<dbReference type="Proteomes" id="UP000800039">
    <property type="component" value="Unassembled WGS sequence"/>
</dbReference>
<organism evidence="2 3">
    <name type="scientific">Cucurbitaria berberidis CBS 394.84</name>
    <dbReference type="NCBI Taxonomy" id="1168544"/>
    <lineage>
        <taxon>Eukaryota</taxon>
        <taxon>Fungi</taxon>
        <taxon>Dikarya</taxon>
        <taxon>Ascomycota</taxon>
        <taxon>Pezizomycotina</taxon>
        <taxon>Dothideomycetes</taxon>
        <taxon>Pleosporomycetidae</taxon>
        <taxon>Pleosporales</taxon>
        <taxon>Pleosporineae</taxon>
        <taxon>Cucurbitariaceae</taxon>
        <taxon>Cucurbitaria</taxon>
    </lineage>
</organism>
<dbReference type="GeneID" id="63850966"/>
<comment type="caution">
    <text evidence="2">The sequence shown here is derived from an EMBL/GenBank/DDBJ whole genome shotgun (WGS) entry which is preliminary data.</text>
</comment>
<sequence>MGLFLAVKPTIHNTNSIAAPTPTQNSKSCVSPASYPHNPPSLCALPKQSKTLQTSKPQPLL</sequence>
<dbReference type="EMBL" id="ML976617">
    <property type="protein sequence ID" value="KAF1843213.1"/>
    <property type="molecule type" value="Genomic_DNA"/>
</dbReference>
<reference evidence="2" key="1">
    <citation type="submission" date="2020-01" db="EMBL/GenBank/DDBJ databases">
        <authorList>
            <consortium name="DOE Joint Genome Institute"/>
            <person name="Haridas S."/>
            <person name="Albert R."/>
            <person name="Binder M."/>
            <person name="Bloem J."/>
            <person name="Labutti K."/>
            <person name="Salamov A."/>
            <person name="Andreopoulos B."/>
            <person name="Baker S.E."/>
            <person name="Barry K."/>
            <person name="Bills G."/>
            <person name="Bluhm B.H."/>
            <person name="Cannon C."/>
            <person name="Castanera R."/>
            <person name="Culley D.E."/>
            <person name="Daum C."/>
            <person name="Ezra D."/>
            <person name="Gonzalez J.B."/>
            <person name="Henrissat B."/>
            <person name="Kuo A."/>
            <person name="Liang C."/>
            <person name="Lipzen A."/>
            <person name="Lutzoni F."/>
            <person name="Magnuson J."/>
            <person name="Mondo S."/>
            <person name="Nolan M."/>
            <person name="Ohm R."/>
            <person name="Pangilinan J."/>
            <person name="Park H.-J."/>
            <person name="Ramirez L."/>
            <person name="Alfaro M."/>
            <person name="Sun H."/>
            <person name="Tritt A."/>
            <person name="Yoshinaga Y."/>
            <person name="Zwiers L.-H."/>
            <person name="Turgeon B.G."/>
            <person name="Goodwin S.B."/>
            <person name="Spatafora J.W."/>
            <person name="Crous P.W."/>
            <person name="Grigoriev I.V."/>
        </authorList>
    </citation>
    <scope>NUCLEOTIDE SEQUENCE</scope>
    <source>
        <strain evidence="2">CBS 394.84</strain>
    </source>
</reference>
<protein>
    <submittedName>
        <fullName evidence="2">Uncharacterized protein</fullName>
    </submittedName>
</protein>
<accession>A0A9P4GC91</accession>
<feature type="compositionally biased region" description="Polar residues" evidence="1">
    <location>
        <begin position="48"/>
        <end position="61"/>
    </location>
</feature>
<feature type="compositionally biased region" description="Polar residues" evidence="1">
    <location>
        <begin position="14"/>
        <end position="31"/>
    </location>
</feature>
<gene>
    <name evidence="2" type="ORF">K460DRAFT_368124</name>
</gene>
<name>A0A9P4GC91_9PLEO</name>
<dbReference type="AlphaFoldDB" id="A0A9P4GC91"/>
<evidence type="ECO:0000313" key="2">
    <source>
        <dbReference type="EMBL" id="KAF1843213.1"/>
    </source>
</evidence>
<keyword evidence="3" id="KW-1185">Reference proteome</keyword>